<dbReference type="Proteomes" id="UP001214971">
    <property type="component" value="Segment"/>
</dbReference>
<accession>A0AAE9S1P2</accession>
<dbReference type="InterPro" id="IPR027417">
    <property type="entry name" value="P-loop_NTPase"/>
</dbReference>
<dbReference type="InterPro" id="IPR007936">
    <property type="entry name" value="VapE-like_dom"/>
</dbReference>
<reference evidence="2" key="1">
    <citation type="submission" date="2022-04" db="EMBL/GenBank/DDBJ databases">
        <authorList>
            <person name="Yang M."/>
            <person name="Tan S."/>
        </authorList>
    </citation>
    <scope>NUCLEOTIDE SEQUENCE</scope>
</reference>
<feature type="domain" description="Virulence-associated protein E-like" evidence="1">
    <location>
        <begin position="489"/>
        <end position="717"/>
    </location>
</feature>
<dbReference type="Pfam" id="PF05272">
    <property type="entry name" value="VapE-like_dom"/>
    <property type="match status" value="1"/>
</dbReference>
<organism evidence="2 3">
    <name type="scientific">Bacillus phage vB_BceS_LY1</name>
    <dbReference type="NCBI Taxonomy" id="2950459"/>
    <lineage>
        <taxon>Viruses</taxon>
        <taxon>Duplodnaviria</taxon>
        <taxon>Heunggongvirae</taxon>
        <taxon>Uroviricota</taxon>
        <taxon>Caudoviricetes</taxon>
        <taxon>Gutmannvirinae</taxon>
        <taxon>Layangavirus</taxon>
        <taxon>Layangavirus LY1</taxon>
    </lineage>
</organism>
<dbReference type="PANTHER" id="PTHR34985:SF1">
    <property type="entry name" value="SLR0554 PROTEIN"/>
    <property type="match status" value="1"/>
</dbReference>
<gene>
    <name evidence="2" type="ORF">vBBceSLY1_00021</name>
</gene>
<proteinExistence type="predicted"/>
<dbReference type="SUPFAM" id="SSF52540">
    <property type="entry name" value="P-loop containing nucleoside triphosphate hydrolases"/>
    <property type="match status" value="1"/>
</dbReference>
<sequence length="803" mass="92093">MDQLEIAVSYGEGRKSKKWNTDIVDWDKFVKKLSKFDVKKETVAEYKAMTKTAQSDLKDGKAFVGGFVKGDSRKKGNIESRSMLTLDADSISSLDDFLFEVEMNLGDTEYVIYSTLSHSAKGARLRLIVPLSEEVEADKHEAIARKIASNIDMESFDRTTFDVNRLMYLPARLADAEHIFIHNEGEPLDVDEVLAEYFDWTNWGEWPRHADEDEKLLRARKKAGDPLSKPGRIGIFNRTYSISDAIETFLSDRYEKCDDADDRYTYIGGTTAGGLVLYDNDTFCHSHHSTDPISGQMVNAYDLVRIHLYDHLDDAAAGKLIAGKRPSDKMMNMKVDKDKQCTVTVINEQEAERMADFADEDFDDYEETPTEDMASDSEDPDAWKEKLAKEGEEILPTTQNFSLLIDNGRFKGRFAFNEFTSSFDILKPVPWRKKEEWNGGKRVKVTDFDKIELRTWIEKVYDLRRKDMLDDAFVHVARKNSYHPIKEYIEQVEWDGVPRAETIFIDMVGAEDSNYVRQVTRKTLIAAVKRLYEPGSKFDYMPVLVGGQGIGKSTILEKLAVRPEWFNGSLDDFDGKKAGEHLQAGWIFELGELAAMGKSGIEDVKRFLTLTSDKYRAAYAETVQEYPRKNVFFGTTNRMDFLFDKTGNRRFMPIKVNKMPEGKAHWDTIPMNNKGDAGFDYIHQLWAEVYTWYMAGEGVFLDSKTTKEAEEMQKAHTSVDDFEEQLIEWLDTPEEADDFEIGESITRTEVTAQMIYKQVMNGDEPVVPTPIGKRIKLLMDNMEGWEKATIRVDGKQKRGYRRV</sequence>
<evidence type="ECO:0000313" key="3">
    <source>
        <dbReference type="Proteomes" id="UP001214971"/>
    </source>
</evidence>
<dbReference type="PANTHER" id="PTHR34985">
    <property type="entry name" value="SLR0554 PROTEIN"/>
    <property type="match status" value="1"/>
</dbReference>
<name>A0AAE9S1P2_9CAUD</name>
<keyword evidence="3" id="KW-1185">Reference proteome</keyword>
<evidence type="ECO:0000313" key="2">
    <source>
        <dbReference type="EMBL" id="USL89240.1"/>
    </source>
</evidence>
<protein>
    <submittedName>
        <fullName evidence="2">Nucleoside triphosphate hyrolase</fullName>
    </submittedName>
</protein>
<evidence type="ECO:0000259" key="1">
    <source>
        <dbReference type="Pfam" id="PF05272"/>
    </source>
</evidence>
<dbReference type="EMBL" id="ON366410">
    <property type="protein sequence ID" value="USL89240.1"/>
    <property type="molecule type" value="Genomic_DNA"/>
</dbReference>